<protein>
    <submittedName>
        <fullName evidence="1">Uncharacterized protein</fullName>
    </submittedName>
</protein>
<reference evidence="1 2" key="1">
    <citation type="submission" date="2015-01" db="EMBL/GenBank/DDBJ databases">
        <title>Evolution of Trichinella species and genotypes.</title>
        <authorList>
            <person name="Korhonen P.K."/>
            <person name="Edoardo P."/>
            <person name="Giuseppe L.R."/>
            <person name="Gasser R.B."/>
        </authorList>
    </citation>
    <scope>NUCLEOTIDE SEQUENCE [LARGE SCALE GENOMIC DNA]</scope>
    <source>
        <strain evidence="1">ISS120</strain>
    </source>
</reference>
<dbReference type="AlphaFoldDB" id="A0A0V1D1S9"/>
<name>A0A0V1D1S9_TRIBR</name>
<gene>
    <name evidence="1" type="ORF">T03_7689</name>
</gene>
<organism evidence="1 2">
    <name type="scientific">Trichinella britovi</name>
    <name type="common">Parasitic roundworm</name>
    <dbReference type="NCBI Taxonomy" id="45882"/>
    <lineage>
        <taxon>Eukaryota</taxon>
        <taxon>Metazoa</taxon>
        <taxon>Ecdysozoa</taxon>
        <taxon>Nematoda</taxon>
        <taxon>Enoplea</taxon>
        <taxon>Dorylaimia</taxon>
        <taxon>Trichinellida</taxon>
        <taxon>Trichinellidae</taxon>
        <taxon>Trichinella</taxon>
    </lineage>
</organism>
<dbReference type="EMBL" id="JYDI01000054">
    <property type="protein sequence ID" value="KRY55473.1"/>
    <property type="molecule type" value="Genomic_DNA"/>
</dbReference>
<sequence length="151" mass="17047">MFTSFRSKCGITNIQDFAESIEQRVELSSGTDVNVWITSSHEDCTVLTRVRMDVKAFPSLCLSQIVSFINTSDAEDEDKDLDRTVFAVTFPSCPSVLWIRHPMKLVPFESVFTWTSRRFLAVPVCLCLSQIHKEGIRYCPTCVAVKTRAAS</sequence>
<dbReference type="Proteomes" id="UP000054653">
    <property type="component" value="Unassembled WGS sequence"/>
</dbReference>
<keyword evidence="2" id="KW-1185">Reference proteome</keyword>
<evidence type="ECO:0000313" key="1">
    <source>
        <dbReference type="EMBL" id="KRY55473.1"/>
    </source>
</evidence>
<proteinExistence type="predicted"/>
<comment type="caution">
    <text evidence="1">The sequence shown here is derived from an EMBL/GenBank/DDBJ whole genome shotgun (WGS) entry which is preliminary data.</text>
</comment>
<evidence type="ECO:0000313" key="2">
    <source>
        <dbReference type="Proteomes" id="UP000054653"/>
    </source>
</evidence>
<accession>A0A0V1D1S9</accession>